<keyword evidence="1" id="KW-0805">Transcription regulation</keyword>
<evidence type="ECO:0000256" key="4">
    <source>
        <dbReference type="ARBA" id="ARBA00060746"/>
    </source>
</evidence>
<feature type="region of interest" description="Disordered" evidence="5">
    <location>
        <begin position="1"/>
        <end position="45"/>
    </location>
</feature>
<feature type="compositionally biased region" description="Pro residues" evidence="5">
    <location>
        <begin position="480"/>
        <end position="497"/>
    </location>
</feature>
<dbReference type="Gene3D" id="2.30.30.140">
    <property type="match status" value="1"/>
</dbReference>
<dbReference type="FunFam" id="2.30.30.140:FF:000115">
    <property type="entry name" value="Tudor/PWWP/MBT superfamily protein"/>
    <property type="match status" value="1"/>
</dbReference>
<evidence type="ECO:0000259" key="6">
    <source>
        <dbReference type="PROSITE" id="PS50812"/>
    </source>
</evidence>
<dbReference type="SMART" id="SM00293">
    <property type="entry name" value="PWWP"/>
    <property type="match status" value="1"/>
</dbReference>
<feature type="compositionally biased region" description="Basic residues" evidence="5">
    <location>
        <begin position="408"/>
        <end position="417"/>
    </location>
</feature>
<dbReference type="GO" id="GO:0035098">
    <property type="term" value="C:ESC/E(Z) complex"/>
    <property type="evidence" value="ECO:0007669"/>
    <property type="project" value="UniProtKB-ARBA"/>
</dbReference>
<dbReference type="Pfam" id="PF00855">
    <property type="entry name" value="PWWP"/>
    <property type="match status" value="1"/>
</dbReference>
<dbReference type="Proteomes" id="UP000515123">
    <property type="component" value="Linkage group 12"/>
</dbReference>
<dbReference type="InterPro" id="IPR052657">
    <property type="entry name" value="PDP_family_Arabidopsis"/>
</dbReference>
<evidence type="ECO:0000313" key="8">
    <source>
        <dbReference type="RefSeq" id="XP_020100061.1"/>
    </source>
</evidence>
<dbReference type="Gramene" id="Aco000652.1.mrna1">
    <property type="protein sequence ID" value="Aco000652.1.mrna1"/>
    <property type="gene ID" value="Aco000652.1.path1"/>
</dbReference>
<feature type="compositionally biased region" description="Basic and acidic residues" evidence="5">
    <location>
        <begin position="516"/>
        <end position="539"/>
    </location>
</feature>
<dbReference type="SUPFAM" id="SSF63748">
    <property type="entry name" value="Tudor/PWWP/MBT"/>
    <property type="match status" value="1"/>
</dbReference>
<feature type="compositionally biased region" description="Low complexity" evidence="5">
    <location>
        <begin position="15"/>
        <end position="24"/>
    </location>
</feature>
<reference evidence="7" key="1">
    <citation type="journal article" date="2015" name="Nat. Genet.">
        <title>The pineapple genome and the evolution of CAM photosynthesis.</title>
        <authorList>
            <person name="Ming R."/>
            <person name="VanBuren R."/>
            <person name="Wai C.M."/>
            <person name="Tang H."/>
            <person name="Schatz M.C."/>
            <person name="Bowers J.E."/>
            <person name="Lyons E."/>
            <person name="Wang M.L."/>
            <person name="Chen J."/>
            <person name="Biggers E."/>
            <person name="Zhang J."/>
            <person name="Huang L."/>
            <person name="Zhang L."/>
            <person name="Miao W."/>
            <person name="Zhang J."/>
            <person name="Ye Z."/>
            <person name="Miao C."/>
            <person name="Lin Z."/>
            <person name="Wang H."/>
            <person name="Zhou H."/>
            <person name="Yim W.C."/>
            <person name="Priest H.D."/>
            <person name="Zheng C."/>
            <person name="Woodhouse M."/>
            <person name="Edger P.P."/>
            <person name="Guyot R."/>
            <person name="Guo H.B."/>
            <person name="Guo H."/>
            <person name="Zheng G."/>
            <person name="Singh R."/>
            <person name="Sharma A."/>
            <person name="Min X."/>
            <person name="Zheng Y."/>
            <person name="Lee H."/>
            <person name="Gurtowski J."/>
            <person name="Sedlazeck F.J."/>
            <person name="Harkess A."/>
            <person name="McKain M.R."/>
            <person name="Liao Z."/>
            <person name="Fang J."/>
            <person name="Liu J."/>
            <person name="Zhang X."/>
            <person name="Zhang Q."/>
            <person name="Hu W."/>
            <person name="Qin Y."/>
            <person name="Wang K."/>
            <person name="Chen L.Y."/>
            <person name="Shirley N."/>
            <person name="Lin Y.R."/>
            <person name="Liu L.Y."/>
            <person name="Hernandez A.G."/>
            <person name="Wright C.L."/>
            <person name="Bulone V."/>
            <person name="Tuskan G.A."/>
            <person name="Heath K."/>
            <person name="Zee F."/>
            <person name="Moore P.H."/>
            <person name="Sunkar R."/>
            <person name="Leebens-Mack J.H."/>
            <person name="Mockler T."/>
            <person name="Bennetzen J.L."/>
            <person name="Freeling M."/>
            <person name="Sankoff D."/>
            <person name="Paterson A.H."/>
            <person name="Zhu X."/>
            <person name="Yang X."/>
            <person name="Smith J.A."/>
            <person name="Cushman J.C."/>
            <person name="Paull R.E."/>
            <person name="Yu Q."/>
        </authorList>
    </citation>
    <scope>NUCLEOTIDE SEQUENCE [LARGE SCALE GENOMIC DNA]</scope>
    <source>
        <strain evidence="7">cv. F153</strain>
    </source>
</reference>
<feature type="region of interest" description="Disordered" evidence="5">
    <location>
        <begin position="925"/>
        <end position="1044"/>
    </location>
</feature>
<feature type="compositionally biased region" description="Gly residues" evidence="5">
    <location>
        <begin position="890"/>
        <end position="901"/>
    </location>
</feature>
<feature type="compositionally biased region" description="Low complexity" evidence="5">
    <location>
        <begin position="449"/>
        <end position="460"/>
    </location>
</feature>
<dbReference type="GO" id="GO:2000028">
    <property type="term" value="P:regulation of photoperiodism, flowering"/>
    <property type="evidence" value="ECO:0007669"/>
    <property type="project" value="UniProtKB-ARBA"/>
</dbReference>
<dbReference type="PANTHER" id="PTHR10688:SF5">
    <property type="entry name" value="PWWP DOMAIN-CONTAINING PROTEIN 1-RELATED"/>
    <property type="match status" value="1"/>
</dbReference>
<dbReference type="RefSeq" id="XP_020100061.1">
    <property type="nucleotide sequence ID" value="XM_020244472.1"/>
</dbReference>
<dbReference type="PROSITE" id="PS50812">
    <property type="entry name" value="PWWP"/>
    <property type="match status" value="1"/>
</dbReference>
<sequence>MISVMNECEIPREPSAASSTTAASDLSFGIESPHQAPKVGDDGASGEAMVPIDLGNSDKLTGASDAEMEMDEAGVSELKSPDAGFERPEARASLESMVPEASLVPYVARVLEGPDGKEWMQGFRVGDMVWGKVKSHPWWPGHIFNEAFASPAVRRTRREGHVLVAFFGDSSYGWFEPAELIPFDPHFLEKSHQTASRNFQKAVEEAVDEASRRAALSVTCCCRNPNNFRPTGIPGYVFVDVAGYEPNGIYSERQIESARNSFNHKDIVSFVHDLALAPRSTVDRDVGFIRNVAMLMAFRKAVYEEFDETYAQAFGVEPVRPSRNELGVVDQPGTFAQRAAPLAGQLKIAETVKPSHRPAPPATVFKTATATVTNKAAFKHPSSTSPSPSTSTSASASTITTTTTTAATKKKKNKYVLKRRDGDLRPPLPDLRLPPPLPGPVPTQPLVFADSSQSSPSPSSALLLADAAASGGSGYVLQKRPPPPPPPPPSQLPPPYYPGGSDGGSFLPQGGAQEQSNRRAFDGMPVRKEKAPKRPREDEAAATGDAKKKKKKKKRTDLPAAAGASASEHLSVAKKFEESQNTATGGVQLGSLLNSAAAQLLPKLDANSLNLDLPQILSDLQELALDPFHGIDRDAPSIARYVFLKFRSLVYQKSLPSVVPGELDSGKPTAGQPPPARDERQHSAPGSKLLKMIPRPDDPTKGGKKRIPSDRQEEMGVKKQKKIAQIKSMATEKKAGISQKPPEADPREQKEATSASAAKAEPVRKKQEPPPPKVPSPTALMMKFPPRTTLPSIASLKARFARFGPLDLAGTRVYWKSHSCKVIFKFKTDAETALNYIKNNDLFGQVKVHSYIRDVEADPSVDLSLVRPESRPAADAPPFKPPGNISSSGNGNGNGNGGGGSSSSSILGPAPSLQQARLPVTQPKSILKKPGDELGPAAGSTARDAPRVKFLLDNTGGDKAEPPSMVSGNGNGGSSTDGRASSIPSVDPPATKNNPRSVSFNTLQPPPPPLTRPSSSLPSRIPPPTQPLASAALPPRGSDGLIPAPRGLVRGLVRRARLSYTTMSRLSS</sequence>
<feature type="region of interest" description="Disordered" evidence="5">
    <location>
        <begin position="377"/>
        <end position="460"/>
    </location>
</feature>
<feature type="compositionally biased region" description="Basic and acidic residues" evidence="5">
    <location>
        <begin position="742"/>
        <end position="751"/>
    </location>
</feature>
<feature type="region of interest" description="Disordered" evidence="5">
    <location>
        <begin position="867"/>
        <end position="910"/>
    </location>
</feature>
<dbReference type="GO" id="GO:0006355">
    <property type="term" value="P:regulation of DNA-templated transcription"/>
    <property type="evidence" value="ECO:0007669"/>
    <property type="project" value="UniProtKB-ARBA"/>
</dbReference>
<evidence type="ECO:0000256" key="2">
    <source>
        <dbReference type="ARBA" id="ARBA00023163"/>
    </source>
</evidence>
<dbReference type="GeneID" id="109718302"/>
<keyword evidence="3" id="KW-0539">Nucleus</keyword>
<feature type="region of interest" description="Disordered" evidence="5">
    <location>
        <begin position="658"/>
        <end position="780"/>
    </location>
</feature>
<reference evidence="8" key="2">
    <citation type="submission" date="2025-08" db="UniProtKB">
        <authorList>
            <consortium name="RefSeq"/>
        </authorList>
    </citation>
    <scope>IDENTIFICATION</scope>
    <source>
        <tissue evidence="8">Leaf</tissue>
    </source>
</reference>
<dbReference type="CDD" id="cd05162">
    <property type="entry name" value="PWWP"/>
    <property type="match status" value="1"/>
</dbReference>
<proteinExistence type="inferred from homology"/>
<keyword evidence="7" id="KW-1185">Reference proteome</keyword>
<keyword evidence="2" id="KW-0804">Transcription</keyword>
<dbReference type="PANTHER" id="PTHR10688">
    <property type="entry name" value="PWWP DOMAIN-CONTAINING PROTEIN"/>
    <property type="match status" value="1"/>
</dbReference>
<evidence type="ECO:0000256" key="3">
    <source>
        <dbReference type="ARBA" id="ARBA00023242"/>
    </source>
</evidence>
<feature type="compositionally biased region" description="Basic and acidic residues" evidence="5">
    <location>
        <begin position="694"/>
        <end position="717"/>
    </location>
</feature>
<evidence type="ECO:0000256" key="1">
    <source>
        <dbReference type="ARBA" id="ARBA00023015"/>
    </source>
</evidence>
<feature type="compositionally biased region" description="Polar residues" evidence="5">
    <location>
        <begin position="991"/>
        <end position="1003"/>
    </location>
</feature>
<dbReference type="AlphaFoldDB" id="A0A6P5FUT7"/>
<evidence type="ECO:0000313" key="7">
    <source>
        <dbReference type="Proteomes" id="UP000515123"/>
    </source>
</evidence>
<feature type="compositionally biased region" description="Pro residues" evidence="5">
    <location>
        <begin position="426"/>
        <end position="443"/>
    </location>
</feature>
<comment type="similarity">
    <text evidence="4">Belongs to the PDP family.</text>
</comment>
<accession>A0A6P5FUT7</accession>
<protein>
    <submittedName>
        <fullName evidence="8">Uncharacterized protein LOC109718302</fullName>
    </submittedName>
</protein>
<evidence type="ECO:0000256" key="5">
    <source>
        <dbReference type="SAM" id="MobiDB-lite"/>
    </source>
</evidence>
<dbReference type="InterPro" id="IPR000313">
    <property type="entry name" value="PWWP_dom"/>
</dbReference>
<organism evidence="7 8">
    <name type="scientific">Ananas comosus</name>
    <name type="common">Pineapple</name>
    <name type="synonym">Ananas ananas</name>
    <dbReference type="NCBI Taxonomy" id="4615"/>
    <lineage>
        <taxon>Eukaryota</taxon>
        <taxon>Viridiplantae</taxon>
        <taxon>Streptophyta</taxon>
        <taxon>Embryophyta</taxon>
        <taxon>Tracheophyta</taxon>
        <taxon>Spermatophyta</taxon>
        <taxon>Magnoliopsida</taxon>
        <taxon>Liliopsida</taxon>
        <taxon>Poales</taxon>
        <taxon>Bromeliaceae</taxon>
        <taxon>Bromelioideae</taxon>
        <taxon>Ananas</taxon>
    </lineage>
</organism>
<dbReference type="OrthoDB" id="62853at2759"/>
<feature type="domain" description="PWWP" evidence="6">
    <location>
        <begin position="125"/>
        <end position="186"/>
    </location>
</feature>
<feature type="compositionally biased region" description="Low complexity" evidence="5">
    <location>
        <begin position="377"/>
        <end position="407"/>
    </location>
</feature>
<gene>
    <name evidence="8" type="primary">LOC109718302</name>
</gene>
<feature type="region of interest" description="Disordered" evidence="5">
    <location>
        <begin position="473"/>
        <end position="569"/>
    </location>
</feature>
<name>A0A6P5FUT7_ANACO</name>